<keyword evidence="4" id="KW-0808">Transferase</keyword>
<feature type="region of interest" description="Disordered" evidence="9">
    <location>
        <begin position="57"/>
        <end position="78"/>
    </location>
</feature>
<evidence type="ECO:0000256" key="2">
    <source>
        <dbReference type="ARBA" id="ARBA00020451"/>
    </source>
</evidence>
<evidence type="ECO:0000256" key="7">
    <source>
        <dbReference type="ARBA" id="ARBA00032166"/>
    </source>
</evidence>
<evidence type="ECO:0000259" key="10">
    <source>
        <dbReference type="PROSITE" id="PS51675"/>
    </source>
</evidence>
<name>A0A0G4KSX9_VERLO</name>
<dbReference type="GO" id="GO:0008168">
    <property type="term" value="F:methyltransferase activity"/>
    <property type="evidence" value="ECO:0007669"/>
    <property type="project" value="UniProtKB-KW"/>
</dbReference>
<dbReference type="PANTHER" id="PTHR13563">
    <property type="entry name" value="TRNA (GUANINE-9-) METHYLTRANSFERASE"/>
    <property type="match status" value="1"/>
</dbReference>
<comment type="catalytic activity">
    <reaction evidence="8">
        <text>guanosine(9) in tRNA + S-adenosyl-L-methionine = N(1)-methylguanosine(9) in tRNA + S-adenosyl-L-homocysteine + H(+)</text>
        <dbReference type="Rhea" id="RHEA:43156"/>
        <dbReference type="Rhea" id="RHEA-COMP:10367"/>
        <dbReference type="Rhea" id="RHEA-COMP:10368"/>
        <dbReference type="ChEBI" id="CHEBI:15378"/>
        <dbReference type="ChEBI" id="CHEBI:57856"/>
        <dbReference type="ChEBI" id="CHEBI:59789"/>
        <dbReference type="ChEBI" id="CHEBI:73542"/>
        <dbReference type="ChEBI" id="CHEBI:74269"/>
        <dbReference type="EC" id="2.1.1.221"/>
    </reaction>
</comment>
<dbReference type="PROSITE" id="PS51675">
    <property type="entry name" value="SAM_MT_TRM10"/>
    <property type="match status" value="1"/>
</dbReference>
<dbReference type="InterPro" id="IPR007356">
    <property type="entry name" value="tRNA_m1G_MeTrfase_euk"/>
</dbReference>
<evidence type="ECO:0000256" key="5">
    <source>
        <dbReference type="ARBA" id="ARBA00022691"/>
    </source>
</evidence>
<keyword evidence="5" id="KW-0949">S-adenosyl-L-methionine</keyword>
<dbReference type="EMBL" id="CVQI01003558">
    <property type="protein sequence ID" value="CRK12879.1"/>
    <property type="molecule type" value="Genomic_DNA"/>
</dbReference>
<dbReference type="InterPro" id="IPR038459">
    <property type="entry name" value="MT_TRM10-typ_sf"/>
</dbReference>
<evidence type="ECO:0000256" key="8">
    <source>
        <dbReference type="ARBA" id="ARBA00048434"/>
    </source>
</evidence>
<evidence type="ECO:0000313" key="12">
    <source>
        <dbReference type="Proteomes" id="UP000045706"/>
    </source>
</evidence>
<keyword evidence="3" id="KW-0489">Methyltransferase</keyword>
<evidence type="ECO:0000256" key="1">
    <source>
        <dbReference type="ARBA" id="ARBA00012797"/>
    </source>
</evidence>
<dbReference type="GO" id="GO:0002939">
    <property type="term" value="P:tRNA N1-guanine methylation"/>
    <property type="evidence" value="ECO:0007669"/>
    <property type="project" value="TreeGrafter"/>
</dbReference>
<organism evidence="11 12">
    <name type="scientific">Verticillium longisporum</name>
    <name type="common">Verticillium dahliae var. longisporum</name>
    <dbReference type="NCBI Taxonomy" id="100787"/>
    <lineage>
        <taxon>Eukaryota</taxon>
        <taxon>Fungi</taxon>
        <taxon>Dikarya</taxon>
        <taxon>Ascomycota</taxon>
        <taxon>Pezizomycotina</taxon>
        <taxon>Sordariomycetes</taxon>
        <taxon>Hypocreomycetidae</taxon>
        <taxon>Glomerellales</taxon>
        <taxon>Plectosphaerellaceae</taxon>
        <taxon>Verticillium</taxon>
    </lineage>
</organism>
<evidence type="ECO:0000256" key="9">
    <source>
        <dbReference type="SAM" id="MobiDB-lite"/>
    </source>
</evidence>
<evidence type="ECO:0000313" key="11">
    <source>
        <dbReference type="EMBL" id="CRK12879.1"/>
    </source>
</evidence>
<proteinExistence type="predicted"/>
<dbReference type="GO" id="GO:0000049">
    <property type="term" value="F:tRNA binding"/>
    <property type="evidence" value="ECO:0007669"/>
    <property type="project" value="TreeGrafter"/>
</dbReference>
<feature type="non-terminal residue" evidence="11">
    <location>
        <position position="110"/>
    </location>
</feature>
<feature type="domain" description="SAM-dependent MTase TRM10-type" evidence="10">
    <location>
        <begin position="1"/>
        <end position="110"/>
    </location>
</feature>
<accession>A0A0G4KSX9</accession>
<dbReference type="Proteomes" id="UP000045706">
    <property type="component" value="Unassembled WGS sequence"/>
</dbReference>
<evidence type="ECO:0000256" key="6">
    <source>
        <dbReference type="ARBA" id="ARBA00031792"/>
    </source>
</evidence>
<sequence length="110" mass="12116">MKERFETTLANQHLHWKGVKLIEGDYIEAAKAAEQEMKGPDGGQLIDVLKPREGAKPALFRDEADATPQAEAEPEPAEDLRSIVYLSAESPNTLDRLEPNTSYIIGGLVL</sequence>
<protein>
    <recommendedName>
        <fullName evidence="2">tRNA (guanine(9)-N1)-methyltransferase</fullName>
        <ecNumber evidence="1">2.1.1.221</ecNumber>
    </recommendedName>
    <alternativeName>
        <fullName evidence="7">tRNA methyltransferase 10</fullName>
    </alternativeName>
    <alternativeName>
        <fullName evidence="6">tRNA(m1G9)-methyltransferase</fullName>
    </alternativeName>
</protein>
<dbReference type="Gene3D" id="3.40.1280.30">
    <property type="match status" value="1"/>
</dbReference>
<evidence type="ECO:0000256" key="4">
    <source>
        <dbReference type="ARBA" id="ARBA00022679"/>
    </source>
</evidence>
<dbReference type="EC" id="2.1.1.221" evidence="1"/>
<dbReference type="AlphaFoldDB" id="A0A0G4KSX9"/>
<reference evidence="12" key="1">
    <citation type="submission" date="2015-05" db="EMBL/GenBank/DDBJ databases">
        <authorList>
            <person name="Fogelqvist Johan"/>
        </authorList>
    </citation>
    <scope>NUCLEOTIDE SEQUENCE [LARGE SCALE GENOMIC DNA]</scope>
</reference>
<dbReference type="PANTHER" id="PTHR13563:SF13">
    <property type="entry name" value="TRNA METHYLTRANSFERASE 10 HOMOLOG A"/>
    <property type="match status" value="1"/>
</dbReference>
<dbReference type="InterPro" id="IPR028564">
    <property type="entry name" value="MT_TRM10-typ"/>
</dbReference>
<dbReference type="GO" id="GO:0005634">
    <property type="term" value="C:nucleus"/>
    <property type="evidence" value="ECO:0007669"/>
    <property type="project" value="TreeGrafter"/>
</dbReference>
<evidence type="ECO:0000256" key="3">
    <source>
        <dbReference type="ARBA" id="ARBA00022603"/>
    </source>
</evidence>
<gene>
    <name evidence="11" type="ORF">BN1723_009836</name>
</gene>